<keyword evidence="1" id="KW-0175">Coiled coil</keyword>
<organism evidence="3 4">
    <name type="scientific">Pichia kudriavzevii</name>
    <name type="common">Yeast</name>
    <name type="synonym">Issatchenkia orientalis</name>
    <dbReference type="NCBI Taxonomy" id="4909"/>
    <lineage>
        <taxon>Eukaryota</taxon>
        <taxon>Fungi</taxon>
        <taxon>Dikarya</taxon>
        <taxon>Ascomycota</taxon>
        <taxon>Saccharomycotina</taxon>
        <taxon>Pichiomycetes</taxon>
        <taxon>Pichiales</taxon>
        <taxon>Pichiaceae</taxon>
        <taxon>Pichia</taxon>
    </lineage>
</organism>
<protein>
    <submittedName>
        <fullName evidence="3">Chromatin structure-remodeling complex protein RSC58</fullName>
    </submittedName>
</protein>
<comment type="caution">
    <text evidence="3">The sequence shown here is derived from an EMBL/GenBank/DDBJ whole genome shotgun (WGS) entry which is preliminary data.</text>
</comment>
<evidence type="ECO:0000313" key="3">
    <source>
        <dbReference type="EMBL" id="ONH76904.1"/>
    </source>
</evidence>
<dbReference type="EMBL" id="MQVM01000003">
    <property type="protein sequence ID" value="ONH76904.1"/>
    <property type="molecule type" value="Genomic_DNA"/>
</dbReference>
<feature type="compositionally biased region" description="Basic and acidic residues" evidence="2">
    <location>
        <begin position="370"/>
        <end position="391"/>
    </location>
</feature>
<evidence type="ECO:0000313" key="4">
    <source>
        <dbReference type="Proteomes" id="UP000189274"/>
    </source>
</evidence>
<proteinExistence type="predicted"/>
<feature type="region of interest" description="Disordered" evidence="2">
    <location>
        <begin position="133"/>
        <end position="154"/>
    </location>
</feature>
<reference evidence="4" key="1">
    <citation type="journal article" date="2017" name="Genome Announc.">
        <title>Genome sequences of Cyberlindnera fabianii 65, Pichia kudriavzevii 129, and Saccharomyces cerevisiae 131 isolated from fermented masau fruits in Zimbabwe.</title>
        <authorList>
            <person name="van Rijswijck I.M.H."/>
            <person name="Derks M.F.L."/>
            <person name="Abee T."/>
            <person name="de Ridder D."/>
            <person name="Smid E.J."/>
        </authorList>
    </citation>
    <scope>NUCLEOTIDE SEQUENCE [LARGE SCALE GENOMIC DNA]</scope>
    <source>
        <strain evidence="4">129</strain>
    </source>
</reference>
<dbReference type="AlphaFoldDB" id="A0A1V2LTA2"/>
<sequence length="569" mass="63793">MNGTLFATSLENLAFIYSQLDSVGVLTAEFPNGDMFFENDIQKLNYAFLRFLDSNPELDGSSKTTVQSKLDSGVYTSIYELFHDLKIASIVKILEHENNPSLYAKVDKFYRIATETLLREAIRLGVSLKQTKKGLGSDKAGDSTTNSSNVDTNAADGMENQEEKIQEKLSQLQPLDSTDGLVASLEKDFNIITSVFYNSTGKALSVFSSGNIPFFTSLNRYQSELDDREPIIDPSLGINITNVIPNISLSNVDNMSKFSDTNIKIPNIRQILENYMHPNWLRLISSQWLKHGSDITSLNFSFAPSYDETQSIISNDWKGLTWCQQVGFKNLVDIKEKYNELLKMQSESLEANEESVKNPGESSIPSSSSDKNEATDECKTTGEIKELEDGKVEEKDGAVLENFELKTNDAGAGEINGAVELQNHPGEISLKEKIDLENVFQYDEMELIGDDETQIVQSGKVQSTISDLLCELSELRQQRLEKQKKHARYNKTLLAAGGKINKPAVEEVKLYNKIRRLITGLIEHKNITPVDLNIDIDKRIPVLQHTYQGTLPASFAVSNQKTSRPKRRR</sequence>
<feature type="compositionally biased region" description="Polar residues" evidence="2">
    <location>
        <begin position="142"/>
        <end position="152"/>
    </location>
</feature>
<evidence type="ECO:0000256" key="2">
    <source>
        <dbReference type="SAM" id="MobiDB-lite"/>
    </source>
</evidence>
<name>A0A1V2LTA2_PICKU</name>
<feature type="region of interest" description="Disordered" evidence="2">
    <location>
        <begin position="350"/>
        <end position="391"/>
    </location>
</feature>
<dbReference type="VEuPathDB" id="FungiDB:C5L36_0A03630"/>
<dbReference type="Proteomes" id="UP000189274">
    <property type="component" value="Unassembled WGS sequence"/>
</dbReference>
<accession>A0A1V2LTA2</accession>
<gene>
    <name evidence="3" type="ORF">BOH78_0827</name>
</gene>
<evidence type="ECO:0000256" key="1">
    <source>
        <dbReference type="SAM" id="Coils"/>
    </source>
</evidence>
<feature type="coiled-coil region" evidence="1">
    <location>
        <begin position="465"/>
        <end position="492"/>
    </location>
</feature>